<reference evidence="2" key="1">
    <citation type="journal article" date="2019" name="Int. J. Syst. Evol. Microbiol.">
        <title>The Global Catalogue of Microorganisms (GCM) 10K type strain sequencing project: providing services to taxonomists for standard genome sequencing and annotation.</title>
        <authorList>
            <consortium name="The Broad Institute Genomics Platform"/>
            <consortium name="The Broad Institute Genome Sequencing Center for Infectious Disease"/>
            <person name="Wu L."/>
            <person name="Ma J."/>
        </authorList>
    </citation>
    <scope>NUCLEOTIDE SEQUENCE [LARGE SCALE GENOMIC DNA]</scope>
    <source>
        <strain evidence="2">CGMCC 1.10130</strain>
    </source>
</reference>
<dbReference type="Proteomes" id="UP000619743">
    <property type="component" value="Unassembled WGS sequence"/>
</dbReference>
<name>A0A8J2U361_9GAMM</name>
<sequence>MRASNMQVNVMALTDHDSIEGIAKLRQAAEAVNPRIQIINGVEISCAWHGLEIHIVGLNFDVRHPAITTLLGQQAERRLTRAMTIAARLQRKGLENCWSKVSSLALGGQVTRSHFARLLVKEGWVSLEKTAFKKYLRKGRNAYVAPPWCSIAEAVEAIQAAGGRAVLAHPLDYQLAGNWLIKLLDEFSDAGGDAIEVAQCQQTPAQRQKLAELARQYNLLASQGSDFHFPAGRRELGRSLELPTDLTPVWDGWLTPTQA</sequence>
<evidence type="ECO:0000313" key="1">
    <source>
        <dbReference type="EMBL" id="GGA69541.1"/>
    </source>
</evidence>
<dbReference type="Gene3D" id="3.20.20.140">
    <property type="entry name" value="Metal-dependent hydrolases"/>
    <property type="match status" value="1"/>
</dbReference>
<dbReference type="InterPro" id="IPR052018">
    <property type="entry name" value="PHP_domain"/>
</dbReference>
<evidence type="ECO:0000313" key="2">
    <source>
        <dbReference type="Proteomes" id="UP000619743"/>
    </source>
</evidence>
<dbReference type="SUPFAM" id="SSF89550">
    <property type="entry name" value="PHP domain-like"/>
    <property type="match status" value="1"/>
</dbReference>
<protein>
    <submittedName>
        <fullName evidence="1">Phosphatase</fullName>
    </submittedName>
</protein>
<gene>
    <name evidence="1" type="primary">trpH</name>
    <name evidence="1" type="ORF">GCM10011369_08960</name>
</gene>
<dbReference type="AlphaFoldDB" id="A0A8J2U361"/>
<keyword evidence="2" id="KW-1185">Reference proteome</keyword>
<organism evidence="1 2">
    <name type="scientific">Neiella marina</name>
    <dbReference type="NCBI Taxonomy" id="508461"/>
    <lineage>
        <taxon>Bacteria</taxon>
        <taxon>Pseudomonadati</taxon>
        <taxon>Pseudomonadota</taxon>
        <taxon>Gammaproteobacteria</taxon>
        <taxon>Alteromonadales</taxon>
        <taxon>Echinimonadaceae</taxon>
        <taxon>Neiella</taxon>
    </lineage>
</organism>
<dbReference type="CDD" id="cd07438">
    <property type="entry name" value="PHP_HisPPase_AMP"/>
    <property type="match status" value="1"/>
</dbReference>
<dbReference type="GO" id="GO:0035312">
    <property type="term" value="F:5'-3' DNA exonuclease activity"/>
    <property type="evidence" value="ECO:0007669"/>
    <property type="project" value="TreeGrafter"/>
</dbReference>
<comment type="caution">
    <text evidence="1">The sequence shown here is derived from an EMBL/GenBank/DDBJ whole genome shotgun (WGS) entry which is preliminary data.</text>
</comment>
<dbReference type="GO" id="GO:0004534">
    <property type="term" value="F:5'-3' RNA exonuclease activity"/>
    <property type="evidence" value="ECO:0007669"/>
    <property type="project" value="TreeGrafter"/>
</dbReference>
<accession>A0A8J2U361</accession>
<dbReference type="InterPro" id="IPR016195">
    <property type="entry name" value="Pol/histidinol_Pase-like"/>
</dbReference>
<dbReference type="Gene3D" id="1.10.150.650">
    <property type="match status" value="1"/>
</dbReference>
<proteinExistence type="predicted"/>
<dbReference type="PANTHER" id="PTHR42924">
    <property type="entry name" value="EXONUCLEASE"/>
    <property type="match status" value="1"/>
</dbReference>
<dbReference type="PANTHER" id="PTHR42924:SF3">
    <property type="entry name" value="POLYMERASE_HISTIDINOL PHOSPHATASE N-TERMINAL DOMAIN-CONTAINING PROTEIN"/>
    <property type="match status" value="1"/>
</dbReference>
<dbReference type="EMBL" id="BMDX01000003">
    <property type="protein sequence ID" value="GGA69541.1"/>
    <property type="molecule type" value="Genomic_DNA"/>
</dbReference>